<evidence type="ECO:0000259" key="5">
    <source>
        <dbReference type="PROSITE" id="PS50931"/>
    </source>
</evidence>
<dbReference type="CDD" id="cd08422">
    <property type="entry name" value="PBP2_CrgA_like"/>
    <property type="match status" value="1"/>
</dbReference>
<evidence type="ECO:0000256" key="4">
    <source>
        <dbReference type="ARBA" id="ARBA00023163"/>
    </source>
</evidence>
<evidence type="ECO:0000256" key="2">
    <source>
        <dbReference type="ARBA" id="ARBA00023015"/>
    </source>
</evidence>
<sequence>MRLDDLKLFTSVVQLGSFTAAANALDLPRANVSRRIGELEKHLNAQLFFRTTRKLRLTQHGEVYYQELLKVVEGIERAQEAIDKLDDKPVGKVKMGILPDSDEAIQPILAAFQQQYPDIELDVRFSSNSYHDIYEQGLDLAFHIGQLQDSSYIARRITALSRFLLASPSYIAQHGMPESVDDIANHRCICYRWPDGSLEDTWHFTDSNIKVFPKLSSNSTNFIRRSMIAGQGLGFLPLLLAVSALESGELVRVLPDYQSKLEELWLLYPDRHGVSRATRLLIDHLLNEIPKIL</sequence>
<dbReference type="PANTHER" id="PTHR30537">
    <property type="entry name" value="HTH-TYPE TRANSCRIPTIONAL REGULATOR"/>
    <property type="match status" value="1"/>
</dbReference>
<dbReference type="STRING" id="1903952.BIT28_14505"/>
<protein>
    <submittedName>
        <fullName evidence="6">Transcriptional regulator</fullName>
    </submittedName>
</protein>
<dbReference type="InterPro" id="IPR058163">
    <property type="entry name" value="LysR-type_TF_proteobact-type"/>
</dbReference>
<dbReference type="Gene3D" id="1.10.10.10">
    <property type="entry name" value="Winged helix-like DNA-binding domain superfamily/Winged helix DNA-binding domain"/>
    <property type="match status" value="1"/>
</dbReference>
<organism evidence="6 7">
    <name type="scientific">Photobacterium proteolyticum</name>
    <dbReference type="NCBI Taxonomy" id="1903952"/>
    <lineage>
        <taxon>Bacteria</taxon>
        <taxon>Pseudomonadati</taxon>
        <taxon>Pseudomonadota</taxon>
        <taxon>Gammaproteobacteria</taxon>
        <taxon>Vibrionales</taxon>
        <taxon>Vibrionaceae</taxon>
        <taxon>Photobacterium</taxon>
    </lineage>
</organism>
<dbReference type="AlphaFoldDB" id="A0A1Q9GV59"/>
<name>A0A1Q9GV59_9GAMM</name>
<feature type="domain" description="HTH lysR-type" evidence="5">
    <location>
        <begin position="1"/>
        <end position="58"/>
    </location>
</feature>
<dbReference type="PROSITE" id="PS50931">
    <property type="entry name" value="HTH_LYSR"/>
    <property type="match status" value="1"/>
</dbReference>
<dbReference type="InterPro" id="IPR036388">
    <property type="entry name" value="WH-like_DNA-bd_sf"/>
</dbReference>
<dbReference type="SUPFAM" id="SSF46785">
    <property type="entry name" value="Winged helix' DNA-binding domain"/>
    <property type="match status" value="1"/>
</dbReference>
<dbReference type="SUPFAM" id="SSF53850">
    <property type="entry name" value="Periplasmic binding protein-like II"/>
    <property type="match status" value="1"/>
</dbReference>
<keyword evidence="2" id="KW-0805">Transcription regulation</keyword>
<dbReference type="InterPro" id="IPR036390">
    <property type="entry name" value="WH_DNA-bd_sf"/>
</dbReference>
<dbReference type="Pfam" id="PF03466">
    <property type="entry name" value="LysR_substrate"/>
    <property type="match status" value="1"/>
</dbReference>
<dbReference type="OrthoDB" id="9786526at2"/>
<dbReference type="Pfam" id="PF00126">
    <property type="entry name" value="HTH_1"/>
    <property type="match status" value="1"/>
</dbReference>
<keyword evidence="7" id="KW-1185">Reference proteome</keyword>
<comment type="similarity">
    <text evidence="1">Belongs to the LysR transcriptional regulatory family.</text>
</comment>
<gene>
    <name evidence="6" type="ORF">BIT28_14505</name>
</gene>
<dbReference type="Gene3D" id="3.40.190.10">
    <property type="entry name" value="Periplasmic binding protein-like II"/>
    <property type="match status" value="2"/>
</dbReference>
<comment type="caution">
    <text evidence="6">The sequence shown here is derived from an EMBL/GenBank/DDBJ whole genome shotgun (WGS) entry which is preliminary data.</text>
</comment>
<accession>A0A1Q9GV59</accession>
<dbReference type="GO" id="GO:0003700">
    <property type="term" value="F:DNA-binding transcription factor activity"/>
    <property type="evidence" value="ECO:0007669"/>
    <property type="project" value="InterPro"/>
</dbReference>
<reference evidence="6 7" key="1">
    <citation type="submission" date="2016-09" db="EMBL/GenBank/DDBJ databases">
        <title>Photobacterium proteolyticum sp. nov. a protease producing bacterium isolated from ocean sediments of Laizhou Bay.</title>
        <authorList>
            <person name="Li Y."/>
        </authorList>
    </citation>
    <scope>NUCLEOTIDE SEQUENCE [LARGE SCALE GENOMIC DNA]</scope>
    <source>
        <strain evidence="6 7">13-12</strain>
    </source>
</reference>
<dbReference type="GO" id="GO:0043565">
    <property type="term" value="F:sequence-specific DNA binding"/>
    <property type="evidence" value="ECO:0007669"/>
    <property type="project" value="TreeGrafter"/>
</dbReference>
<evidence type="ECO:0000313" key="6">
    <source>
        <dbReference type="EMBL" id="OLQ79045.1"/>
    </source>
</evidence>
<dbReference type="Proteomes" id="UP000186905">
    <property type="component" value="Unassembled WGS sequence"/>
</dbReference>
<evidence type="ECO:0000256" key="1">
    <source>
        <dbReference type="ARBA" id="ARBA00009437"/>
    </source>
</evidence>
<dbReference type="FunFam" id="1.10.10.10:FF:000001">
    <property type="entry name" value="LysR family transcriptional regulator"/>
    <property type="match status" value="1"/>
</dbReference>
<evidence type="ECO:0000256" key="3">
    <source>
        <dbReference type="ARBA" id="ARBA00023125"/>
    </source>
</evidence>
<dbReference type="InterPro" id="IPR005119">
    <property type="entry name" value="LysR_subst-bd"/>
</dbReference>
<keyword evidence="3" id="KW-0238">DNA-binding</keyword>
<evidence type="ECO:0000313" key="7">
    <source>
        <dbReference type="Proteomes" id="UP000186905"/>
    </source>
</evidence>
<dbReference type="EMBL" id="MJIL01000052">
    <property type="protein sequence ID" value="OLQ79045.1"/>
    <property type="molecule type" value="Genomic_DNA"/>
</dbReference>
<dbReference type="RefSeq" id="WP_075762849.1">
    <property type="nucleotide sequence ID" value="NZ_MJIL01000052.1"/>
</dbReference>
<dbReference type="GO" id="GO:0006351">
    <property type="term" value="P:DNA-templated transcription"/>
    <property type="evidence" value="ECO:0007669"/>
    <property type="project" value="TreeGrafter"/>
</dbReference>
<proteinExistence type="inferred from homology"/>
<dbReference type="PANTHER" id="PTHR30537:SF5">
    <property type="entry name" value="HTH-TYPE TRANSCRIPTIONAL ACTIVATOR TTDR-RELATED"/>
    <property type="match status" value="1"/>
</dbReference>
<dbReference type="InterPro" id="IPR000847">
    <property type="entry name" value="LysR_HTH_N"/>
</dbReference>
<keyword evidence="4" id="KW-0804">Transcription</keyword>